<comment type="caution">
    <text evidence="1">The sequence shown here is derived from an EMBL/GenBank/DDBJ whole genome shotgun (WGS) entry which is preliminary data.</text>
</comment>
<dbReference type="EMBL" id="JAOQJF010000066">
    <property type="protein sequence ID" value="MCU6801464.1"/>
    <property type="molecule type" value="Genomic_DNA"/>
</dbReference>
<dbReference type="Proteomes" id="UP001652395">
    <property type="component" value="Unassembled WGS sequence"/>
</dbReference>
<sequence length="152" mass="17506">MLKKYDIRSSANACKTLVELSGVGISTWEKYVGHEREYRYTDDLVEDVIKTYGQLPKNYLDFDFIYFHVTTSANNCAAIKKYGILVLKQAYLCKESEIRIFLDQHGVLLNLNNGLLTFNGRTYDITFHSRSCPRTGTQEYLCWSICCGQAFL</sequence>
<evidence type="ECO:0000313" key="1">
    <source>
        <dbReference type="EMBL" id="MCU6801464.1"/>
    </source>
</evidence>
<protein>
    <submittedName>
        <fullName evidence="1">Uncharacterized protein</fullName>
    </submittedName>
</protein>
<proteinExistence type="predicted"/>
<reference evidence="1 2" key="1">
    <citation type="journal article" date="2021" name="ISME Commun">
        <title>Automated analysis of genomic sequences facilitates high-throughput and comprehensive description of bacteria.</title>
        <authorList>
            <person name="Hitch T.C.A."/>
        </authorList>
    </citation>
    <scope>NUCLEOTIDE SEQUENCE [LARGE SCALE GENOMIC DNA]</scope>
    <source>
        <strain evidence="2">f_CCE</strain>
    </source>
</reference>
<accession>A0ABT2V3J3</accession>
<evidence type="ECO:0000313" key="2">
    <source>
        <dbReference type="Proteomes" id="UP001652395"/>
    </source>
</evidence>
<organism evidence="1 2">
    <name type="scientific">Alitiscatomonas aceti</name>
    <dbReference type="NCBI Taxonomy" id="2981724"/>
    <lineage>
        <taxon>Bacteria</taxon>
        <taxon>Bacillati</taxon>
        <taxon>Bacillota</taxon>
        <taxon>Clostridia</taxon>
        <taxon>Lachnospirales</taxon>
        <taxon>Lachnospiraceae</taxon>
        <taxon>Alitiscatomonas</taxon>
    </lineage>
</organism>
<name>A0ABT2V3J3_9FIRM</name>
<gene>
    <name evidence="1" type="ORF">OCV69_16355</name>
</gene>
<dbReference type="RefSeq" id="WP_158360304.1">
    <property type="nucleotide sequence ID" value="NZ_JAOQJF010000066.1"/>
</dbReference>
<keyword evidence="2" id="KW-1185">Reference proteome</keyword>